<keyword evidence="4" id="KW-1185">Reference proteome</keyword>
<gene>
    <name evidence="3" type="ORF">B0I35DRAFT_418688</name>
</gene>
<dbReference type="OrthoDB" id="265717at2759"/>
<evidence type="ECO:0000259" key="2">
    <source>
        <dbReference type="PROSITE" id="PS50280"/>
    </source>
</evidence>
<evidence type="ECO:0000313" key="4">
    <source>
        <dbReference type="Proteomes" id="UP000813444"/>
    </source>
</evidence>
<dbReference type="Gene3D" id="2.170.270.10">
    <property type="entry name" value="SET domain"/>
    <property type="match status" value="1"/>
</dbReference>
<dbReference type="InterPro" id="IPR001214">
    <property type="entry name" value="SET_dom"/>
</dbReference>
<dbReference type="PROSITE" id="PS50280">
    <property type="entry name" value="SET"/>
    <property type="match status" value="1"/>
</dbReference>
<evidence type="ECO:0000313" key="3">
    <source>
        <dbReference type="EMBL" id="KAH7328897.1"/>
    </source>
</evidence>
<organism evidence="3 4">
    <name type="scientific">Stachybotrys elegans</name>
    <dbReference type="NCBI Taxonomy" id="80388"/>
    <lineage>
        <taxon>Eukaryota</taxon>
        <taxon>Fungi</taxon>
        <taxon>Dikarya</taxon>
        <taxon>Ascomycota</taxon>
        <taxon>Pezizomycotina</taxon>
        <taxon>Sordariomycetes</taxon>
        <taxon>Hypocreomycetidae</taxon>
        <taxon>Hypocreales</taxon>
        <taxon>Stachybotryaceae</taxon>
        <taxon>Stachybotrys</taxon>
    </lineage>
</organism>
<proteinExistence type="predicted"/>
<dbReference type="EMBL" id="JAGPNK010000001">
    <property type="protein sequence ID" value="KAH7328897.1"/>
    <property type="molecule type" value="Genomic_DNA"/>
</dbReference>
<dbReference type="SUPFAM" id="SSF82199">
    <property type="entry name" value="SET domain"/>
    <property type="match status" value="1"/>
</dbReference>
<reference evidence="3" key="1">
    <citation type="journal article" date="2021" name="Nat. Commun.">
        <title>Genetic determinants of endophytism in the Arabidopsis root mycobiome.</title>
        <authorList>
            <person name="Mesny F."/>
            <person name="Miyauchi S."/>
            <person name="Thiergart T."/>
            <person name="Pickel B."/>
            <person name="Atanasova L."/>
            <person name="Karlsson M."/>
            <person name="Huettel B."/>
            <person name="Barry K.W."/>
            <person name="Haridas S."/>
            <person name="Chen C."/>
            <person name="Bauer D."/>
            <person name="Andreopoulos W."/>
            <person name="Pangilinan J."/>
            <person name="LaButti K."/>
            <person name="Riley R."/>
            <person name="Lipzen A."/>
            <person name="Clum A."/>
            <person name="Drula E."/>
            <person name="Henrissat B."/>
            <person name="Kohler A."/>
            <person name="Grigoriev I.V."/>
            <person name="Martin F.M."/>
            <person name="Hacquard S."/>
        </authorList>
    </citation>
    <scope>NUCLEOTIDE SEQUENCE</scope>
    <source>
        <strain evidence="3">MPI-CAGE-CH-0235</strain>
    </source>
</reference>
<protein>
    <recommendedName>
        <fullName evidence="2">SET domain-containing protein</fullName>
    </recommendedName>
</protein>
<accession>A0A8K0T7R1</accession>
<feature type="compositionally biased region" description="Low complexity" evidence="1">
    <location>
        <begin position="27"/>
        <end position="37"/>
    </location>
</feature>
<dbReference type="Pfam" id="PF00856">
    <property type="entry name" value="SET"/>
    <property type="match status" value="1"/>
</dbReference>
<name>A0A8K0T7R1_9HYPO</name>
<feature type="region of interest" description="Disordered" evidence="1">
    <location>
        <begin position="1"/>
        <end position="51"/>
    </location>
</feature>
<dbReference type="Proteomes" id="UP000813444">
    <property type="component" value="Unassembled WGS sequence"/>
</dbReference>
<feature type="domain" description="SET" evidence="2">
    <location>
        <begin position="72"/>
        <end position="226"/>
    </location>
</feature>
<feature type="compositionally biased region" description="Basic and acidic residues" evidence="1">
    <location>
        <begin position="1"/>
        <end position="17"/>
    </location>
</feature>
<dbReference type="AlphaFoldDB" id="A0A8K0T7R1"/>
<comment type="caution">
    <text evidence="3">The sequence shown here is derived from an EMBL/GenBank/DDBJ whole genome shotgun (WGS) entry which is preliminary data.</text>
</comment>
<sequence length="265" mass="30635">MEPSYFHRKDADWKIEEPSPVNESDEWSSSHPGTPWTPGTPWPPGSESAILEQNPASNHNAEAFAEPGLLNEDVVQKENTRSRRGQGVYTKRRLEAKRVVIEEAPAIWCIFWKERWGKRDIVSVWEDEFSDAQRNKARHRFKRLKDLPDRLDKKQKKQIMRFVKDYAFWGGAKDKAFIYSLGSHINHACADCANATVTIESEVPNIMGVRLRQILEPGQEIFIHYGRSKLPFGCAVCSKGRSRLGRLVDSVGEWWTRRWQQEEGE</sequence>
<dbReference type="InterPro" id="IPR046341">
    <property type="entry name" value="SET_dom_sf"/>
</dbReference>
<evidence type="ECO:0000256" key="1">
    <source>
        <dbReference type="SAM" id="MobiDB-lite"/>
    </source>
</evidence>